<reference evidence="2 3" key="1">
    <citation type="submission" date="2020-07" db="EMBL/GenBank/DDBJ databases">
        <title>Draft whole-genome sequence of Heliobacterium chlorum DSM 3682, type strain.</title>
        <authorList>
            <person name="Kyndt J.A."/>
            <person name="Meyer T.E."/>
            <person name="Imhoff J.F."/>
        </authorList>
    </citation>
    <scope>NUCLEOTIDE SEQUENCE [LARGE SCALE GENOMIC DNA]</scope>
    <source>
        <strain evidence="2 3">DSM 3682</strain>
    </source>
</reference>
<dbReference type="Gene3D" id="3.60.40.10">
    <property type="entry name" value="PPM-type phosphatase domain"/>
    <property type="match status" value="1"/>
</dbReference>
<accession>A0ABR7SZ87</accession>
<feature type="domain" description="PPM-type phosphatase" evidence="1">
    <location>
        <begin position="2"/>
        <end position="241"/>
    </location>
</feature>
<dbReference type="SMART" id="SM00331">
    <property type="entry name" value="PP2C_SIG"/>
    <property type="match status" value="1"/>
</dbReference>
<comment type="caution">
    <text evidence="2">The sequence shown here is derived from an EMBL/GenBank/DDBJ whole genome shotgun (WGS) entry which is preliminary data.</text>
</comment>
<proteinExistence type="predicted"/>
<dbReference type="InterPro" id="IPR036457">
    <property type="entry name" value="PPM-type-like_dom_sf"/>
</dbReference>
<dbReference type="PANTHER" id="PTHR47992">
    <property type="entry name" value="PROTEIN PHOSPHATASE"/>
    <property type="match status" value="1"/>
</dbReference>
<protein>
    <submittedName>
        <fullName evidence="2">Stp1/IreP family PP2C-type Ser/Thr phosphatase</fullName>
    </submittedName>
</protein>
<gene>
    <name evidence="2" type="ORF">H1S01_02245</name>
</gene>
<dbReference type="PROSITE" id="PS51746">
    <property type="entry name" value="PPM_2"/>
    <property type="match status" value="1"/>
</dbReference>
<evidence type="ECO:0000259" key="1">
    <source>
        <dbReference type="PROSITE" id="PS51746"/>
    </source>
</evidence>
<dbReference type="Proteomes" id="UP000617402">
    <property type="component" value="Unassembled WGS sequence"/>
</dbReference>
<organism evidence="2 3">
    <name type="scientific">Heliobacterium chlorum</name>
    <dbReference type="NCBI Taxonomy" id="2698"/>
    <lineage>
        <taxon>Bacteria</taxon>
        <taxon>Bacillati</taxon>
        <taxon>Bacillota</taxon>
        <taxon>Clostridia</taxon>
        <taxon>Eubacteriales</taxon>
        <taxon>Heliobacteriaceae</taxon>
        <taxon>Heliobacterium</taxon>
    </lineage>
</organism>
<evidence type="ECO:0000313" key="3">
    <source>
        <dbReference type="Proteomes" id="UP000617402"/>
    </source>
</evidence>
<dbReference type="InterPro" id="IPR001932">
    <property type="entry name" value="PPM-type_phosphatase-like_dom"/>
</dbReference>
<dbReference type="RefSeq" id="WP_188038470.1">
    <property type="nucleotide sequence ID" value="NZ_JACVHF010000001.1"/>
</dbReference>
<dbReference type="EMBL" id="JACVHF010000001">
    <property type="protein sequence ID" value="MBC9783330.1"/>
    <property type="molecule type" value="Genomic_DNA"/>
</dbReference>
<keyword evidence="3" id="KW-1185">Reference proteome</keyword>
<dbReference type="InterPro" id="IPR015655">
    <property type="entry name" value="PP2C"/>
</dbReference>
<evidence type="ECO:0000313" key="2">
    <source>
        <dbReference type="EMBL" id="MBC9783330.1"/>
    </source>
</evidence>
<dbReference type="CDD" id="cd00143">
    <property type="entry name" value="PP2Cc"/>
    <property type="match status" value="1"/>
</dbReference>
<name>A0ABR7SZ87_HELCL</name>
<dbReference type="NCBIfam" id="NF033484">
    <property type="entry name" value="Stp1_PP2C_phos"/>
    <property type="match status" value="1"/>
</dbReference>
<sequence length="249" mass="27745">MNIVARTDRGRVRPVNEDCHFTDTVQGIFIVADGMGGHEAGEVASAMAVQAFTRYWQEHKSQGEPAQVLAEACREANRVIYRESINNLQWTGMGTTLTAAYLDSASIAIAHVGDSRAYLFRGGRVRLLTRDHSLVEEMVRQGKLTEAEALSHPQRNIITRALGTREDVQVDTILEPWMPRDILVLCTDGLTNLVTADEIANMLSGLRAHQPDDMGKVADQLLQLALDRGGYDNVTFLIIWQRESEGWQQ</sequence>
<dbReference type="Pfam" id="PF13672">
    <property type="entry name" value="PP2C_2"/>
    <property type="match status" value="1"/>
</dbReference>
<dbReference type="SUPFAM" id="SSF81606">
    <property type="entry name" value="PP2C-like"/>
    <property type="match status" value="1"/>
</dbReference>
<dbReference type="SMART" id="SM00332">
    <property type="entry name" value="PP2Cc"/>
    <property type="match status" value="1"/>
</dbReference>